<dbReference type="GO" id="GO:0000398">
    <property type="term" value="P:mRNA splicing, via spliceosome"/>
    <property type="evidence" value="ECO:0007669"/>
    <property type="project" value="InterPro"/>
</dbReference>
<keyword evidence="5" id="KW-1185">Reference proteome</keyword>
<evidence type="ECO:0000256" key="2">
    <source>
        <dbReference type="SAM" id="MobiDB-lite"/>
    </source>
</evidence>
<proteinExistence type="inferred from homology"/>
<comment type="similarity">
    <text evidence="1">Belongs to the SNW family.</text>
</comment>
<dbReference type="STRING" id="35608.A0A2U1LGL6"/>
<protein>
    <submittedName>
        <fullName evidence="4">SKI-interacting protein, SKIP</fullName>
    </submittedName>
</protein>
<feature type="region of interest" description="Disordered" evidence="2">
    <location>
        <begin position="92"/>
        <end position="125"/>
    </location>
</feature>
<dbReference type="OrthoDB" id="10266404at2759"/>
<dbReference type="InterPro" id="IPR004015">
    <property type="entry name" value="SKI-int_prot_SKIP_SNW-dom"/>
</dbReference>
<dbReference type="Pfam" id="PF02731">
    <property type="entry name" value="SKIP_SNW"/>
    <property type="match status" value="1"/>
</dbReference>
<reference evidence="4 5" key="1">
    <citation type="journal article" date="2018" name="Mol. Plant">
        <title>The genome of Artemisia annua provides insight into the evolution of Asteraceae family and artemisinin biosynthesis.</title>
        <authorList>
            <person name="Shen Q."/>
            <person name="Zhang L."/>
            <person name="Liao Z."/>
            <person name="Wang S."/>
            <person name="Yan T."/>
            <person name="Shi P."/>
            <person name="Liu M."/>
            <person name="Fu X."/>
            <person name="Pan Q."/>
            <person name="Wang Y."/>
            <person name="Lv Z."/>
            <person name="Lu X."/>
            <person name="Zhang F."/>
            <person name="Jiang W."/>
            <person name="Ma Y."/>
            <person name="Chen M."/>
            <person name="Hao X."/>
            <person name="Li L."/>
            <person name="Tang Y."/>
            <person name="Lv G."/>
            <person name="Zhou Y."/>
            <person name="Sun X."/>
            <person name="Brodelius P.E."/>
            <person name="Rose J.K.C."/>
            <person name="Tang K."/>
        </authorList>
    </citation>
    <scope>NUCLEOTIDE SEQUENCE [LARGE SCALE GENOMIC DNA]</scope>
    <source>
        <strain evidence="5">cv. Huhao1</strain>
        <tissue evidence="4">Leaf</tissue>
    </source>
</reference>
<evidence type="ECO:0000259" key="3">
    <source>
        <dbReference type="Pfam" id="PF02731"/>
    </source>
</evidence>
<evidence type="ECO:0000313" key="5">
    <source>
        <dbReference type="Proteomes" id="UP000245207"/>
    </source>
</evidence>
<name>A0A2U1LGL6_ARTAN</name>
<dbReference type="PANTHER" id="PTHR12096">
    <property type="entry name" value="NUCLEAR PROTEIN SKIP-RELATED"/>
    <property type="match status" value="1"/>
</dbReference>
<dbReference type="GO" id="GO:0005681">
    <property type="term" value="C:spliceosomal complex"/>
    <property type="evidence" value="ECO:0007669"/>
    <property type="project" value="InterPro"/>
</dbReference>
<dbReference type="EMBL" id="PKPP01009483">
    <property type="protein sequence ID" value="PWA48150.1"/>
    <property type="molecule type" value="Genomic_DNA"/>
</dbReference>
<comment type="caution">
    <text evidence="4">The sequence shown here is derived from an EMBL/GenBank/DDBJ whole genome shotgun (WGS) entry which is preliminary data.</text>
</comment>
<dbReference type="InterPro" id="IPR017862">
    <property type="entry name" value="SKI-int_prot_SKIP"/>
</dbReference>
<sequence length="125" mass="13991">MHSPPRPVTVKDQHDWKIPPCISKWKNPNKVVDGRGLQEVQINDNFAKLSEVLYVAEQKAREAVATRSKVQKEMMMKEKERKEQELRALAQEARSERVGTGAVGVGGGSYVPSEKNMMDNVLTGS</sequence>
<feature type="domain" description="SKI-interacting protein SKIP SNW" evidence="3">
    <location>
        <begin position="1"/>
        <end position="97"/>
    </location>
</feature>
<evidence type="ECO:0000313" key="4">
    <source>
        <dbReference type="EMBL" id="PWA48150.1"/>
    </source>
</evidence>
<dbReference type="Proteomes" id="UP000245207">
    <property type="component" value="Unassembled WGS sequence"/>
</dbReference>
<accession>A0A2U1LGL6</accession>
<dbReference type="AlphaFoldDB" id="A0A2U1LGL6"/>
<gene>
    <name evidence="4" type="ORF">CTI12_AA427760</name>
</gene>
<evidence type="ECO:0000256" key="1">
    <source>
        <dbReference type="ARBA" id="ARBA00010197"/>
    </source>
</evidence>
<organism evidence="4 5">
    <name type="scientific">Artemisia annua</name>
    <name type="common">Sweet wormwood</name>
    <dbReference type="NCBI Taxonomy" id="35608"/>
    <lineage>
        <taxon>Eukaryota</taxon>
        <taxon>Viridiplantae</taxon>
        <taxon>Streptophyta</taxon>
        <taxon>Embryophyta</taxon>
        <taxon>Tracheophyta</taxon>
        <taxon>Spermatophyta</taxon>
        <taxon>Magnoliopsida</taxon>
        <taxon>eudicotyledons</taxon>
        <taxon>Gunneridae</taxon>
        <taxon>Pentapetalae</taxon>
        <taxon>asterids</taxon>
        <taxon>campanulids</taxon>
        <taxon>Asterales</taxon>
        <taxon>Asteraceae</taxon>
        <taxon>Asteroideae</taxon>
        <taxon>Anthemideae</taxon>
        <taxon>Artemisiinae</taxon>
        <taxon>Artemisia</taxon>
    </lineage>
</organism>